<dbReference type="CDD" id="cd05018">
    <property type="entry name" value="CoxG"/>
    <property type="match status" value="1"/>
</dbReference>
<sequence length="195" mass="20222">MNLQGQFDVPASMDAVWAGLNDPSVLLKSIPGCTLFESTGPDEYAVAVEARVGPIFARFGGKIEIRDIVPGRGYVISGRGQGGAAGFARGETRVELTPKGEQTTLTYESNFEIGGKMAVVGGRIINGVASEKIDAFFAAFSRQVAGGDAAEEESVTAAAPRGVALPGNAMAATGISLVALVMSVLALVVSFRRRN</sequence>
<reference evidence="2 3" key="1">
    <citation type="submission" date="2020-04" db="EMBL/GenBank/DDBJ databases">
        <title>Description of novel Gluconacetobacter.</title>
        <authorList>
            <person name="Sombolestani A."/>
        </authorList>
    </citation>
    <scope>NUCLEOTIDE SEQUENCE [LARGE SCALE GENOMIC DNA]</scope>
    <source>
        <strain evidence="2 3">LMG 21311</strain>
    </source>
</reference>
<keyword evidence="1" id="KW-0472">Membrane</keyword>
<dbReference type="SUPFAM" id="SSF55961">
    <property type="entry name" value="Bet v1-like"/>
    <property type="match status" value="1"/>
</dbReference>
<dbReference type="InterPro" id="IPR010419">
    <property type="entry name" value="CO_DH_gsu"/>
</dbReference>
<dbReference type="PANTHER" id="PTHR38588">
    <property type="entry name" value="BLL0334 PROTEIN"/>
    <property type="match status" value="1"/>
</dbReference>
<keyword evidence="3" id="KW-1185">Reference proteome</keyword>
<dbReference type="AlphaFoldDB" id="A0A7W4JQL7"/>
<keyword evidence="1" id="KW-1133">Transmembrane helix</keyword>
<dbReference type="RefSeq" id="WP_183118152.1">
    <property type="nucleotide sequence ID" value="NZ_JABEQF010000002.1"/>
</dbReference>
<feature type="transmembrane region" description="Helical" evidence="1">
    <location>
        <begin position="169"/>
        <end position="191"/>
    </location>
</feature>
<protein>
    <submittedName>
        <fullName evidence="2">Carbon monoxide dehydrogenase subunit G</fullName>
    </submittedName>
</protein>
<evidence type="ECO:0000256" key="1">
    <source>
        <dbReference type="SAM" id="Phobius"/>
    </source>
</evidence>
<name>A0A7W4JQL7_9PROT</name>
<evidence type="ECO:0000313" key="2">
    <source>
        <dbReference type="EMBL" id="MBB2188962.1"/>
    </source>
</evidence>
<organism evidence="2 3">
    <name type="scientific">Gluconacetobacter azotocaptans</name>
    <dbReference type="NCBI Taxonomy" id="142834"/>
    <lineage>
        <taxon>Bacteria</taxon>
        <taxon>Pseudomonadati</taxon>
        <taxon>Pseudomonadota</taxon>
        <taxon>Alphaproteobacteria</taxon>
        <taxon>Acetobacterales</taxon>
        <taxon>Acetobacteraceae</taxon>
        <taxon>Gluconacetobacter</taxon>
    </lineage>
</organism>
<comment type="caution">
    <text evidence="2">The sequence shown here is derived from an EMBL/GenBank/DDBJ whole genome shotgun (WGS) entry which is preliminary data.</text>
</comment>
<evidence type="ECO:0000313" key="3">
    <source>
        <dbReference type="Proteomes" id="UP000555756"/>
    </source>
</evidence>
<dbReference type="EMBL" id="JABEQF010000002">
    <property type="protein sequence ID" value="MBB2188962.1"/>
    <property type="molecule type" value="Genomic_DNA"/>
</dbReference>
<dbReference type="Gene3D" id="3.30.530.20">
    <property type="match status" value="1"/>
</dbReference>
<dbReference type="Pfam" id="PF06240">
    <property type="entry name" value="COXG"/>
    <property type="match status" value="1"/>
</dbReference>
<keyword evidence="1" id="KW-0812">Transmembrane</keyword>
<dbReference type="Proteomes" id="UP000555756">
    <property type="component" value="Unassembled WGS sequence"/>
</dbReference>
<gene>
    <name evidence="2" type="ORF">HLH34_03150</name>
</gene>
<dbReference type="PANTHER" id="PTHR38588:SF1">
    <property type="entry name" value="BLL0334 PROTEIN"/>
    <property type="match status" value="1"/>
</dbReference>
<accession>A0A7W4JQL7</accession>
<proteinExistence type="predicted"/>
<dbReference type="InterPro" id="IPR023393">
    <property type="entry name" value="START-like_dom_sf"/>
</dbReference>